<accession>A0A078A0G4</accession>
<evidence type="ECO:0000259" key="1">
    <source>
        <dbReference type="Pfam" id="PF03372"/>
    </source>
</evidence>
<sequence length="264" mass="30200">MKQNVYSLDADIIGLQEVVFGAEQLDELQYPEQTDDIQHQVRHNLVLEKRSEGYSAISHSVQLPIFKYNNNPDRNAKLDGNATLLCRQFLGSDLNQIEKEDCLQMSAFRNAQRIVIRLGQTARRLHFINTHLHHVIEDEHVRLEQMKSILYWVELGLQDDDIVVMVGDLNAIVGSLTYQFICQQGYTSSFLDVNGFEPKFTFPTGLQAEFMDTDPPGTFDYIFYKGRGIRPIKSVIKGDQPSENDQTIYGSDHMAVVTEFIIQP</sequence>
<dbReference type="Gene3D" id="3.60.10.10">
    <property type="entry name" value="Endonuclease/exonuclease/phosphatase"/>
    <property type="match status" value="1"/>
</dbReference>
<keyword evidence="3" id="KW-1185">Reference proteome</keyword>
<dbReference type="PANTHER" id="PTHR12121:SF36">
    <property type="entry name" value="ENDONUCLEASE_EXONUCLEASE_PHOSPHATASE DOMAIN-CONTAINING PROTEIN"/>
    <property type="match status" value="1"/>
</dbReference>
<gene>
    <name evidence="2" type="primary">Contig9158.g9799</name>
    <name evidence="2" type="ORF">STYLEM_3267</name>
</gene>
<dbReference type="AlphaFoldDB" id="A0A078A0G4"/>
<dbReference type="PANTHER" id="PTHR12121">
    <property type="entry name" value="CARBON CATABOLITE REPRESSOR PROTEIN 4"/>
    <property type="match status" value="1"/>
</dbReference>
<name>A0A078A0G4_STYLE</name>
<dbReference type="OrthoDB" id="282920at2759"/>
<feature type="domain" description="Endonuclease/exonuclease/phosphatase" evidence="1">
    <location>
        <begin position="7"/>
        <end position="253"/>
    </location>
</feature>
<reference evidence="2 3" key="1">
    <citation type="submission" date="2014-06" db="EMBL/GenBank/DDBJ databases">
        <authorList>
            <person name="Swart Estienne"/>
        </authorList>
    </citation>
    <scope>NUCLEOTIDE SEQUENCE [LARGE SCALE GENOMIC DNA]</scope>
    <source>
        <strain evidence="2 3">130c</strain>
    </source>
</reference>
<dbReference type="Proteomes" id="UP000039865">
    <property type="component" value="Unassembled WGS sequence"/>
</dbReference>
<dbReference type="InterPro" id="IPR036691">
    <property type="entry name" value="Endo/exonu/phosph_ase_sf"/>
</dbReference>
<dbReference type="SUPFAM" id="SSF56219">
    <property type="entry name" value="DNase I-like"/>
    <property type="match status" value="1"/>
</dbReference>
<protein>
    <recommendedName>
        <fullName evidence="1">Endonuclease/exonuclease/phosphatase domain-containing protein</fullName>
    </recommendedName>
</protein>
<organism evidence="2 3">
    <name type="scientific">Stylonychia lemnae</name>
    <name type="common">Ciliate</name>
    <dbReference type="NCBI Taxonomy" id="5949"/>
    <lineage>
        <taxon>Eukaryota</taxon>
        <taxon>Sar</taxon>
        <taxon>Alveolata</taxon>
        <taxon>Ciliophora</taxon>
        <taxon>Intramacronucleata</taxon>
        <taxon>Spirotrichea</taxon>
        <taxon>Stichotrichia</taxon>
        <taxon>Sporadotrichida</taxon>
        <taxon>Oxytrichidae</taxon>
        <taxon>Stylonychinae</taxon>
        <taxon>Stylonychia</taxon>
    </lineage>
</organism>
<evidence type="ECO:0000313" key="2">
    <source>
        <dbReference type="EMBL" id="CDW74273.1"/>
    </source>
</evidence>
<evidence type="ECO:0000313" key="3">
    <source>
        <dbReference type="Proteomes" id="UP000039865"/>
    </source>
</evidence>
<dbReference type="EMBL" id="CCKQ01003160">
    <property type="protein sequence ID" value="CDW74273.1"/>
    <property type="molecule type" value="Genomic_DNA"/>
</dbReference>
<dbReference type="GO" id="GO:0000175">
    <property type="term" value="F:3'-5'-RNA exonuclease activity"/>
    <property type="evidence" value="ECO:0007669"/>
    <property type="project" value="TreeGrafter"/>
</dbReference>
<dbReference type="Pfam" id="PF03372">
    <property type="entry name" value="Exo_endo_phos"/>
    <property type="match status" value="1"/>
</dbReference>
<proteinExistence type="predicted"/>
<dbReference type="InterPro" id="IPR050410">
    <property type="entry name" value="CCR4/nocturin_mRNA_transcr"/>
</dbReference>
<dbReference type="InterPro" id="IPR005135">
    <property type="entry name" value="Endo/exonuclease/phosphatase"/>
</dbReference>
<dbReference type="InParanoid" id="A0A078A0G4"/>